<evidence type="ECO:0000313" key="2">
    <source>
        <dbReference type="EMBL" id="KAF3426069.1"/>
    </source>
</evidence>
<protein>
    <submittedName>
        <fullName evidence="2">Uncharacterized protein</fullName>
    </submittedName>
</protein>
<proteinExistence type="predicted"/>
<feature type="non-terminal residue" evidence="2">
    <location>
        <position position="1"/>
    </location>
</feature>
<feature type="region of interest" description="Disordered" evidence="1">
    <location>
        <begin position="101"/>
        <end position="142"/>
    </location>
</feature>
<name>A0A833RLB3_9HYME</name>
<sequence>PECVRSCRGCLSKGSRRHGERRTRSVRRPRAPRATTRGVETGSGLSRTGVAVATAICFNPRSIIGLPRRSKAVYYSGSLHPLLHAASASFLLERERVRLSSPRLRRQRQRQQQQQQPTANSSRLEPVRCVCATDEQPANERE</sequence>
<evidence type="ECO:0000256" key="1">
    <source>
        <dbReference type="SAM" id="MobiDB-lite"/>
    </source>
</evidence>
<comment type="caution">
    <text evidence="2">The sequence shown here is derived from an EMBL/GenBank/DDBJ whole genome shotgun (WGS) entry which is preliminary data.</text>
</comment>
<gene>
    <name evidence="2" type="ORF">E2986_10970</name>
</gene>
<dbReference type="EMBL" id="WNWW01000344">
    <property type="protein sequence ID" value="KAF3426069.1"/>
    <property type="molecule type" value="Genomic_DNA"/>
</dbReference>
<accession>A0A833RLB3</accession>
<dbReference type="Proteomes" id="UP000655588">
    <property type="component" value="Unassembled WGS sequence"/>
</dbReference>
<reference evidence="2" key="1">
    <citation type="submission" date="2019-11" db="EMBL/GenBank/DDBJ databases">
        <title>The nuclear and mitochondrial genomes of Frieseomelitta varia - a highly eusocial stingless bee (Meliponini) with a permanently sterile worker caste.</title>
        <authorList>
            <person name="Freitas F.C.P."/>
            <person name="Lourenco A.P."/>
            <person name="Nunes F.M.F."/>
            <person name="Paschoal A.R."/>
            <person name="Abreu F.C.P."/>
            <person name="Barbin F.O."/>
            <person name="Bataglia L."/>
            <person name="Cardoso-Junior C.A.M."/>
            <person name="Cervoni M.S."/>
            <person name="Silva S.R."/>
            <person name="Dalarmi F."/>
            <person name="Del Lama M.A."/>
            <person name="Depintor T.S."/>
            <person name="Ferreira K.M."/>
            <person name="Goria P.S."/>
            <person name="Jaskot M.C."/>
            <person name="Lago D.C."/>
            <person name="Luna-Lucena D."/>
            <person name="Moda L.M."/>
            <person name="Nascimento L."/>
            <person name="Pedrino M."/>
            <person name="Rabico F.O."/>
            <person name="Sanches F.C."/>
            <person name="Santos D.E."/>
            <person name="Santos C.G."/>
            <person name="Vieira J."/>
            <person name="Lopes T.F."/>
            <person name="Barchuk A.R."/>
            <person name="Hartfelder K."/>
            <person name="Simoes Z.L.P."/>
            <person name="Bitondi M.M.G."/>
            <person name="Pinheiro D.G."/>
        </authorList>
    </citation>
    <scope>NUCLEOTIDE SEQUENCE</scope>
    <source>
        <strain evidence="2">USP_RPSP 00005682</strain>
        <tissue evidence="2">Whole individual</tissue>
    </source>
</reference>
<evidence type="ECO:0000313" key="3">
    <source>
        <dbReference type="Proteomes" id="UP000655588"/>
    </source>
</evidence>
<feature type="compositionally biased region" description="Basic residues" evidence="1">
    <location>
        <begin position="14"/>
        <end position="31"/>
    </location>
</feature>
<keyword evidence="3" id="KW-1185">Reference proteome</keyword>
<dbReference type="AlphaFoldDB" id="A0A833RLB3"/>
<feature type="region of interest" description="Disordered" evidence="1">
    <location>
        <begin position="12"/>
        <end position="44"/>
    </location>
</feature>
<organism evidence="2 3">
    <name type="scientific">Frieseomelitta varia</name>
    <dbReference type="NCBI Taxonomy" id="561572"/>
    <lineage>
        <taxon>Eukaryota</taxon>
        <taxon>Metazoa</taxon>
        <taxon>Ecdysozoa</taxon>
        <taxon>Arthropoda</taxon>
        <taxon>Hexapoda</taxon>
        <taxon>Insecta</taxon>
        <taxon>Pterygota</taxon>
        <taxon>Neoptera</taxon>
        <taxon>Endopterygota</taxon>
        <taxon>Hymenoptera</taxon>
        <taxon>Apocrita</taxon>
        <taxon>Aculeata</taxon>
        <taxon>Apoidea</taxon>
        <taxon>Anthophila</taxon>
        <taxon>Apidae</taxon>
        <taxon>Frieseomelitta</taxon>
    </lineage>
</organism>